<dbReference type="EMBL" id="QZFV01000090">
    <property type="protein sequence ID" value="RJQ83998.1"/>
    <property type="molecule type" value="Genomic_DNA"/>
</dbReference>
<evidence type="ECO:0008006" key="3">
    <source>
        <dbReference type="Google" id="ProtNLM"/>
    </source>
</evidence>
<evidence type="ECO:0000313" key="2">
    <source>
        <dbReference type="Proteomes" id="UP000285112"/>
    </source>
</evidence>
<evidence type="ECO:0000313" key="1">
    <source>
        <dbReference type="EMBL" id="RJQ83998.1"/>
    </source>
</evidence>
<sequence>MCSGIRISSSGEWGSISSIRSAVERCIAHVENWKMLATGYRGRLSELPKVTRIITSLEFYPTRPAMSTNNAP</sequence>
<protein>
    <recommendedName>
        <fullName evidence="3">Transposase</fullName>
    </recommendedName>
</protein>
<accession>A0A419I2A1</accession>
<organism evidence="1 2">
    <name type="scientific">Amycolatopsis panacis</name>
    <dbReference type="NCBI Taxonomy" id="2340917"/>
    <lineage>
        <taxon>Bacteria</taxon>
        <taxon>Bacillati</taxon>
        <taxon>Actinomycetota</taxon>
        <taxon>Actinomycetes</taxon>
        <taxon>Pseudonocardiales</taxon>
        <taxon>Pseudonocardiaceae</taxon>
        <taxon>Amycolatopsis</taxon>
    </lineage>
</organism>
<reference evidence="1 2" key="1">
    <citation type="submission" date="2018-09" db="EMBL/GenBank/DDBJ databases">
        <title>YIM PH 21725 draft genome.</title>
        <authorList>
            <person name="Miao C."/>
        </authorList>
    </citation>
    <scope>NUCLEOTIDE SEQUENCE [LARGE SCALE GENOMIC DNA]</scope>
    <source>
        <strain evidence="2">YIM PH21725</strain>
    </source>
</reference>
<dbReference type="Proteomes" id="UP000285112">
    <property type="component" value="Unassembled WGS sequence"/>
</dbReference>
<proteinExistence type="predicted"/>
<gene>
    <name evidence="1" type="ORF">D5S19_18580</name>
</gene>
<comment type="caution">
    <text evidence="1">The sequence shown here is derived from an EMBL/GenBank/DDBJ whole genome shotgun (WGS) entry which is preliminary data.</text>
</comment>
<name>A0A419I2A1_9PSEU</name>
<dbReference type="AlphaFoldDB" id="A0A419I2A1"/>
<keyword evidence="2" id="KW-1185">Reference proteome</keyword>